<dbReference type="InterPro" id="IPR022643">
    <property type="entry name" value="De-COase2_C"/>
</dbReference>
<evidence type="ECO:0000256" key="1">
    <source>
        <dbReference type="ARBA" id="ARBA00001933"/>
    </source>
</evidence>
<name>A0A0F9KRK3_9ZZZZ</name>
<keyword evidence="3" id="KW-0663">Pyridoxal phosphate</keyword>
<dbReference type="InterPro" id="IPR022644">
    <property type="entry name" value="De-COase2_N"/>
</dbReference>
<dbReference type="NCBIfam" id="TIGR01048">
    <property type="entry name" value="lysA"/>
    <property type="match status" value="1"/>
</dbReference>
<evidence type="ECO:0000256" key="2">
    <source>
        <dbReference type="ARBA" id="ARBA00022793"/>
    </source>
</evidence>
<dbReference type="GO" id="GO:0009089">
    <property type="term" value="P:lysine biosynthetic process via diaminopimelate"/>
    <property type="evidence" value="ECO:0007669"/>
    <property type="project" value="InterPro"/>
</dbReference>
<feature type="domain" description="Orn/DAP/Arg decarboxylase 2 C-terminal" evidence="5">
    <location>
        <begin position="123"/>
        <end position="213"/>
    </location>
</feature>
<dbReference type="PROSITE" id="PS00879">
    <property type="entry name" value="ODR_DC_2_2"/>
    <property type="match status" value="1"/>
</dbReference>
<dbReference type="GO" id="GO:0008836">
    <property type="term" value="F:diaminopimelate decarboxylase activity"/>
    <property type="evidence" value="ECO:0007669"/>
    <property type="project" value="InterPro"/>
</dbReference>
<proteinExistence type="predicted"/>
<evidence type="ECO:0000256" key="4">
    <source>
        <dbReference type="ARBA" id="ARBA00023239"/>
    </source>
</evidence>
<dbReference type="InterPro" id="IPR022657">
    <property type="entry name" value="De-COase2_CS"/>
</dbReference>
<dbReference type="InterPro" id="IPR029066">
    <property type="entry name" value="PLP-binding_barrel"/>
</dbReference>
<dbReference type="EMBL" id="LAZR01007503">
    <property type="protein sequence ID" value="KKM84859.1"/>
    <property type="molecule type" value="Genomic_DNA"/>
</dbReference>
<keyword evidence="2" id="KW-0210">Decarboxylase</keyword>
<dbReference type="InterPro" id="IPR009006">
    <property type="entry name" value="Ala_racemase/Decarboxylase_C"/>
</dbReference>
<dbReference type="InterPro" id="IPR002986">
    <property type="entry name" value="DAP_deCOOHase_LysA"/>
</dbReference>
<sequence length="264" mass="29572">HYITTGKKENKFGICFEEAKKLYLNIKNSSLLQPAGIHLHLGSQISSPEPYLGALEKILDFLELLKENGLNLKYIDIGGGFGISYKEGKLPLNIEQLAEKIHSLIKNSGMKLILEPGRFLVGPAGSLITEVLYKKNRGEKIFIIADAGMNDLIRPSLYGAFHQIKKLKEPYNKDSLEVVDVVGPICESGDFFAKDRKLPPIKEGEYLAIMDAGAFGFSMSFTYNARPRAAEVLVKDGRWWIIRERGTYPDLIRGEHIPDELFSS</sequence>
<dbReference type="Gene3D" id="2.40.37.10">
    <property type="entry name" value="Lyase, Ornithine Decarboxylase, Chain A, domain 1"/>
    <property type="match status" value="1"/>
</dbReference>
<dbReference type="InterPro" id="IPR000183">
    <property type="entry name" value="Orn/DAP/Arg_de-COase"/>
</dbReference>
<dbReference type="Pfam" id="PF00278">
    <property type="entry name" value="Orn_DAP_Arg_deC"/>
    <property type="match status" value="1"/>
</dbReference>
<dbReference type="PRINTS" id="PR01179">
    <property type="entry name" value="ODADCRBXLASE"/>
</dbReference>
<evidence type="ECO:0000259" key="5">
    <source>
        <dbReference type="Pfam" id="PF00278"/>
    </source>
</evidence>
<evidence type="ECO:0000313" key="7">
    <source>
        <dbReference type="EMBL" id="KKM84859.1"/>
    </source>
</evidence>
<dbReference type="PRINTS" id="PR01181">
    <property type="entry name" value="DAPDCRBXLASE"/>
</dbReference>
<dbReference type="SUPFAM" id="SSF50621">
    <property type="entry name" value="Alanine racemase C-terminal domain-like"/>
    <property type="match status" value="1"/>
</dbReference>
<dbReference type="Pfam" id="PF02784">
    <property type="entry name" value="Orn_Arg_deC_N"/>
    <property type="match status" value="1"/>
</dbReference>
<dbReference type="CDD" id="cd06828">
    <property type="entry name" value="PLPDE_III_DapDC"/>
    <property type="match status" value="1"/>
</dbReference>
<comment type="cofactor">
    <cofactor evidence="1">
        <name>pyridoxal 5'-phosphate</name>
        <dbReference type="ChEBI" id="CHEBI:597326"/>
    </cofactor>
</comment>
<keyword evidence="4" id="KW-0456">Lyase</keyword>
<feature type="non-terminal residue" evidence="7">
    <location>
        <position position="1"/>
    </location>
</feature>
<feature type="domain" description="Orn/DAP/Arg decarboxylase 2 N-terminal" evidence="6">
    <location>
        <begin position="2"/>
        <end position="121"/>
    </location>
</feature>
<organism evidence="7">
    <name type="scientific">marine sediment metagenome</name>
    <dbReference type="NCBI Taxonomy" id="412755"/>
    <lineage>
        <taxon>unclassified sequences</taxon>
        <taxon>metagenomes</taxon>
        <taxon>ecological metagenomes</taxon>
    </lineage>
</organism>
<dbReference type="SUPFAM" id="SSF51419">
    <property type="entry name" value="PLP-binding barrel"/>
    <property type="match status" value="1"/>
</dbReference>
<dbReference type="AlphaFoldDB" id="A0A0F9KRK3"/>
<evidence type="ECO:0008006" key="8">
    <source>
        <dbReference type="Google" id="ProtNLM"/>
    </source>
</evidence>
<dbReference type="PANTHER" id="PTHR43727:SF2">
    <property type="entry name" value="GROUP IV DECARBOXYLASE"/>
    <property type="match status" value="1"/>
</dbReference>
<evidence type="ECO:0000259" key="6">
    <source>
        <dbReference type="Pfam" id="PF02784"/>
    </source>
</evidence>
<reference evidence="7" key="1">
    <citation type="journal article" date="2015" name="Nature">
        <title>Complex archaea that bridge the gap between prokaryotes and eukaryotes.</title>
        <authorList>
            <person name="Spang A."/>
            <person name="Saw J.H."/>
            <person name="Jorgensen S.L."/>
            <person name="Zaremba-Niedzwiedzka K."/>
            <person name="Martijn J."/>
            <person name="Lind A.E."/>
            <person name="van Eijk R."/>
            <person name="Schleper C."/>
            <person name="Guy L."/>
            <person name="Ettema T.J."/>
        </authorList>
    </citation>
    <scope>NUCLEOTIDE SEQUENCE</scope>
</reference>
<accession>A0A0F9KRK3</accession>
<gene>
    <name evidence="7" type="ORF">LCGC14_1295000</name>
</gene>
<dbReference type="Gene3D" id="3.20.20.10">
    <property type="entry name" value="Alanine racemase"/>
    <property type="match status" value="1"/>
</dbReference>
<evidence type="ECO:0000256" key="3">
    <source>
        <dbReference type="ARBA" id="ARBA00022898"/>
    </source>
</evidence>
<protein>
    <recommendedName>
        <fullName evidence="8">Diaminopimelate decarboxylase</fullName>
    </recommendedName>
</protein>
<comment type="caution">
    <text evidence="7">The sequence shown here is derived from an EMBL/GenBank/DDBJ whole genome shotgun (WGS) entry which is preliminary data.</text>
</comment>
<dbReference type="PANTHER" id="PTHR43727">
    <property type="entry name" value="DIAMINOPIMELATE DECARBOXYLASE"/>
    <property type="match status" value="1"/>
</dbReference>